<gene>
    <name evidence="1" type="ORF">GH754_04260</name>
</gene>
<dbReference type="EMBL" id="WJNH01000002">
    <property type="protein sequence ID" value="MRG85543.1"/>
    <property type="molecule type" value="Genomic_DNA"/>
</dbReference>
<dbReference type="RefSeq" id="WP_323741847.1">
    <property type="nucleotide sequence ID" value="NZ_WJNH01000002.1"/>
</dbReference>
<keyword evidence="2" id="KW-1185">Reference proteome</keyword>
<evidence type="ECO:0000313" key="2">
    <source>
        <dbReference type="Proteomes" id="UP000480185"/>
    </source>
</evidence>
<proteinExistence type="predicted"/>
<comment type="caution">
    <text evidence="1">The sequence shown here is derived from an EMBL/GenBank/DDBJ whole genome shotgun (WGS) entry which is preliminary data.</text>
</comment>
<accession>A0A6G1X3H1</accession>
<protein>
    <submittedName>
        <fullName evidence="1">Uncharacterized protein</fullName>
    </submittedName>
</protein>
<evidence type="ECO:0000313" key="1">
    <source>
        <dbReference type="EMBL" id="MRG85543.1"/>
    </source>
</evidence>
<dbReference type="Proteomes" id="UP000480185">
    <property type="component" value="Unassembled WGS sequence"/>
</dbReference>
<organism evidence="1 2">
    <name type="scientific">Salinibacillus xinjiangensis</name>
    <dbReference type="NCBI Taxonomy" id="1229268"/>
    <lineage>
        <taxon>Bacteria</taxon>
        <taxon>Bacillati</taxon>
        <taxon>Bacillota</taxon>
        <taxon>Bacilli</taxon>
        <taxon>Bacillales</taxon>
        <taxon>Bacillaceae</taxon>
        <taxon>Salinibacillus</taxon>
    </lineage>
</organism>
<sequence length="95" mass="11295">MNSLQDVVYNWLSIKLVADVRPEDLSAVETTQFFREMLTNDHNVEDIHVDKREDMYLVTVTKPEETRTFRFPIELIECIVDQIENEPEKYSVYPN</sequence>
<name>A0A6G1X3H1_9BACI</name>
<dbReference type="AlphaFoldDB" id="A0A6G1X3H1"/>
<reference evidence="1 2" key="1">
    <citation type="submission" date="2019-11" db="EMBL/GenBank/DDBJ databases">
        <authorList>
            <person name="Li J."/>
        </authorList>
    </citation>
    <scope>NUCLEOTIDE SEQUENCE [LARGE SCALE GENOMIC DNA]</scope>
    <source>
        <strain evidence="1 2">J4</strain>
    </source>
</reference>